<evidence type="ECO:0008006" key="3">
    <source>
        <dbReference type="Google" id="ProtNLM"/>
    </source>
</evidence>
<accession>A0ABW6BA83</accession>
<dbReference type="RefSeq" id="WP_320184155.1">
    <property type="nucleotide sequence ID" value="NZ_CP138332.1"/>
</dbReference>
<protein>
    <recommendedName>
        <fullName evidence="3">Bleomycin resistance protein</fullName>
    </recommendedName>
</protein>
<dbReference type="Proteomes" id="UP001597525">
    <property type="component" value="Unassembled WGS sequence"/>
</dbReference>
<dbReference type="InterPro" id="IPR029068">
    <property type="entry name" value="Glyas_Bleomycin-R_OHBP_Dase"/>
</dbReference>
<keyword evidence="2" id="KW-1185">Reference proteome</keyword>
<evidence type="ECO:0000313" key="2">
    <source>
        <dbReference type="Proteomes" id="UP001597525"/>
    </source>
</evidence>
<dbReference type="Gene3D" id="3.10.180.10">
    <property type="entry name" value="2,3-Dihydroxybiphenyl 1,2-Dioxygenase, domain 1"/>
    <property type="match status" value="1"/>
</dbReference>
<organism evidence="1 2">
    <name type="scientific">Sphingobacterium bambusae</name>
    <dbReference type="NCBI Taxonomy" id="662858"/>
    <lineage>
        <taxon>Bacteria</taxon>
        <taxon>Pseudomonadati</taxon>
        <taxon>Bacteroidota</taxon>
        <taxon>Sphingobacteriia</taxon>
        <taxon>Sphingobacteriales</taxon>
        <taxon>Sphingobacteriaceae</taxon>
        <taxon>Sphingobacterium</taxon>
    </lineage>
</organism>
<sequence length="120" mass="13596">MTYLSLEPFIPSGKDLEKSKQLFQELGFEIAWDAGDTVGFRHGNCNFILQHYDNQSFAENLMIAVRVDDADSFWERLDASNLAKKFGIPPIGSPITQPYGKEVNVIDIAGVCWHFIEEIE</sequence>
<evidence type="ECO:0000313" key="1">
    <source>
        <dbReference type="EMBL" id="MFD2966366.1"/>
    </source>
</evidence>
<name>A0ABW6BA83_9SPHI</name>
<reference evidence="2" key="1">
    <citation type="journal article" date="2019" name="Int. J. Syst. Evol. Microbiol.">
        <title>The Global Catalogue of Microorganisms (GCM) 10K type strain sequencing project: providing services to taxonomists for standard genome sequencing and annotation.</title>
        <authorList>
            <consortium name="The Broad Institute Genomics Platform"/>
            <consortium name="The Broad Institute Genome Sequencing Center for Infectious Disease"/>
            <person name="Wu L."/>
            <person name="Ma J."/>
        </authorList>
    </citation>
    <scope>NUCLEOTIDE SEQUENCE [LARGE SCALE GENOMIC DNA]</scope>
    <source>
        <strain evidence="2">KCTC 22814</strain>
    </source>
</reference>
<dbReference type="SUPFAM" id="SSF54593">
    <property type="entry name" value="Glyoxalase/Bleomycin resistance protein/Dihydroxybiphenyl dioxygenase"/>
    <property type="match status" value="1"/>
</dbReference>
<comment type="caution">
    <text evidence="1">The sequence shown here is derived from an EMBL/GenBank/DDBJ whole genome shotgun (WGS) entry which is preliminary data.</text>
</comment>
<dbReference type="EMBL" id="JBHUPB010000003">
    <property type="protein sequence ID" value="MFD2966366.1"/>
    <property type="molecule type" value="Genomic_DNA"/>
</dbReference>
<proteinExistence type="predicted"/>
<gene>
    <name evidence="1" type="ORF">ACFS7Y_03160</name>
</gene>